<accession>A0A5B7EEB8</accession>
<protein>
    <submittedName>
        <fullName evidence="1">Uncharacterized protein</fullName>
    </submittedName>
</protein>
<comment type="caution">
    <text evidence="1">The sequence shown here is derived from an EMBL/GenBank/DDBJ whole genome shotgun (WGS) entry which is preliminary data.</text>
</comment>
<keyword evidence="2" id="KW-1185">Reference proteome</keyword>
<evidence type="ECO:0000313" key="1">
    <source>
        <dbReference type="EMBL" id="MPC32502.1"/>
    </source>
</evidence>
<dbReference type="AlphaFoldDB" id="A0A5B7EEB8"/>
<evidence type="ECO:0000313" key="2">
    <source>
        <dbReference type="Proteomes" id="UP000324222"/>
    </source>
</evidence>
<dbReference type="Proteomes" id="UP000324222">
    <property type="component" value="Unassembled WGS sequence"/>
</dbReference>
<organism evidence="1 2">
    <name type="scientific">Portunus trituberculatus</name>
    <name type="common">Swimming crab</name>
    <name type="synonym">Neptunus trituberculatus</name>
    <dbReference type="NCBI Taxonomy" id="210409"/>
    <lineage>
        <taxon>Eukaryota</taxon>
        <taxon>Metazoa</taxon>
        <taxon>Ecdysozoa</taxon>
        <taxon>Arthropoda</taxon>
        <taxon>Crustacea</taxon>
        <taxon>Multicrustacea</taxon>
        <taxon>Malacostraca</taxon>
        <taxon>Eumalacostraca</taxon>
        <taxon>Eucarida</taxon>
        <taxon>Decapoda</taxon>
        <taxon>Pleocyemata</taxon>
        <taxon>Brachyura</taxon>
        <taxon>Eubrachyura</taxon>
        <taxon>Portunoidea</taxon>
        <taxon>Portunidae</taxon>
        <taxon>Portuninae</taxon>
        <taxon>Portunus</taxon>
    </lineage>
</organism>
<dbReference type="EMBL" id="VSRR010002639">
    <property type="protein sequence ID" value="MPC32502.1"/>
    <property type="molecule type" value="Genomic_DNA"/>
</dbReference>
<proteinExistence type="predicted"/>
<gene>
    <name evidence="1" type="ORF">E2C01_025813</name>
</gene>
<name>A0A5B7EEB8_PORTR</name>
<reference evidence="1 2" key="1">
    <citation type="submission" date="2019-05" db="EMBL/GenBank/DDBJ databases">
        <title>Another draft genome of Portunus trituberculatus and its Hox gene families provides insights of decapod evolution.</title>
        <authorList>
            <person name="Jeong J.-H."/>
            <person name="Song I."/>
            <person name="Kim S."/>
            <person name="Choi T."/>
            <person name="Kim D."/>
            <person name="Ryu S."/>
            <person name="Kim W."/>
        </authorList>
    </citation>
    <scope>NUCLEOTIDE SEQUENCE [LARGE SCALE GENOMIC DNA]</scope>
    <source>
        <tissue evidence="1">Muscle</tissue>
    </source>
</reference>
<sequence length="34" mass="4102">MLHLHSFSADAFSYSFCLLFGDFIQFQKLMWELK</sequence>